<evidence type="ECO:0000256" key="5">
    <source>
        <dbReference type="ARBA" id="ARBA00022989"/>
    </source>
</evidence>
<dbReference type="Proteomes" id="UP000325797">
    <property type="component" value="Chromosome"/>
</dbReference>
<protein>
    <recommendedName>
        <fullName evidence="11">Fatty acid desaturase domain-containing protein</fullName>
    </recommendedName>
</protein>
<keyword evidence="3 10" id="KW-0812">Transmembrane</keyword>
<evidence type="ECO:0000313" key="13">
    <source>
        <dbReference type="Proteomes" id="UP000325797"/>
    </source>
</evidence>
<feature type="domain" description="Fatty acid desaturase" evidence="11">
    <location>
        <begin position="54"/>
        <end position="281"/>
    </location>
</feature>
<feature type="transmembrane region" description="Helical" evidence="10">
    <location>
        <begin position="88"/>
        <end position="108"/>
    </location>
</feature>
<dbReference type="EMBL" id="CP042582">
    <property type="protein sequence ID" value="QEX21821.1"/>
    <property type="molecule type" value="Genomic_DNA"/>
</dbReference>
<organism evidence="12 13">
    <name type="scientific">Hypericibacter adhaerens</name>
    <dbReference type="NCBI Taxonomy" id="2602016"/>
    <lineage>
        <taxon>Bacteria</taxon>
        <taxon>Pseudomonadati</taxon>
        <taxon>Pseudomonadota</taxon>
        <taxon>Alphaproteobacteria</taxon>
        <taxon>Rhodospirillales</taxon>
        <taxon>Dongiaceae</taxon>
        <taxon>Hypericibacter</taxon>
    </lineage>
</organism>
<keyword evidence="5 10" id="KW-1133">Transmembrane helix</keyword>
<comment type="subcellular location">
    <subcellularLocation>
        <location evidence="1">Membrane</location>
        <topology evidence="1">Multi-pass membrane protein</topology>
    </subcellularLocation>
</comment>
<keyword evidence="8" id="KW-0443">Lipid metabolism</keyword>
<dbReference type="PANTHER" id="PTHR32100">
    <property type="entry name" value="OMEGA-6 FATTY ACID DESATURASE, CHLOROPLASTIC"/>
    <property type="match status" value="1"/>
</dbReference>
<sequence>MAADVEAGSTVRLEAEIARRHTPEFAWPTLVLGAGLFLVFLTATALALAGALPIGLAAAINTAFIYALYTVVHEAVHSSISARRKDRRWVDMPVGIVACVPLWLFFHHHRKSHRVHHARTNKDDDPDIYARGSFLGWCFWRLPRTLLAYFNPFQLWRECGRFGLTARERRITMASFAAYAALVIGLVAAGYGYELVMLWFVPWWIGQSVMLTLFTWTPHHDHGETGRYRNTRVSIWPGGNALLLGQGYHLIHHLIPSVPWYRYESTFRDMRPLLERQGARIEGFWPRANPASAPQG</sequence>
<dbReference type="Pfam" id="PF00487">
    <property type="entry name" value="FA_desaturase"/>
    <property type="match status" value="1"/>
</dbReference>
<keyword evidence="6" id="KW-0560">Oxidoreductase</keyword>
<evidence type="ECO:0000256" key="9">
    <source>
        <dbReference type="ARBA" id="ARBA00023136"/>
    </source>
</evidence>
<evidence type="ECO:0000256" key="6">
    <source>
        <dbReference type="ARBA" id="ARBA00023002"/>
    </source>
</evidence>
<dbReference type="KEGG" id="hadh:FRZ61_17500"/>
<evidence type="ECO:0000256" key="7">
    <source>
        <dbReference type="ARBA" id="ARBA00023004"/>
    </source>
</evidence>
<evidence type="ECO:0000256" key="4">
    <source>
        <dbReference type="ARBA" id="ARBA00022832"/>
    </source>
</evidence>
<feature type="transmembrane region" description="Helical" evidence="10">
    <location>
        <begin position="128"/>
        <end position="150"/>
    </location>
</feature>
<dbReference type="GO" id="GO:0016717">
    <property type="term" value="F:oxidoreductase activity, acting on paired donors, with oxidation of a pair of donors resulting in the reduction of molecular oxygen to two molecules of water"/>
    <property type="evidence" value="ECO:0007669"/>
    <property type="project" value="InterPro"/>
</dbReference>
<dbReference type="PRINTS" id="PR00075">
    <property type="entry name" value="FACDDSATRASE"/>
</dbReference>
<keyword evidence="9 10" id="KW-0472">Membrane</keyword>
<comment type="similarity">
    <text evidence="2">Belongs to the fatty acid desaturase type 2 family.</text>
</comment>
<evidence type="ECO:0000256" key="1">
    <source>
        <dbReference type="ARBA" id="ARBA00004141"/>
    </source>
</evidence>
<accession>A0A5J6MX04</accession>
<evidence type="ECO:0000256" key="8">
    <source>
        <dbReference type="ARBA" id="ARBA00023098"/>
    </source>
</evidence>
<dbReference type="InterPro" id="IPR015876">
    <property type="entry name" value="Acyl-CoA_DS"/>
</dbReference>
<feature type="transmembrane region" description="Helical" evidence="10">
    <location>
        <begin position="25"/>
        <end position="48"/>
    </location>
</feature>
<reference evidence="12 13" key="1">
    <citation type="submission" date="2019-08" db="EMBL/GenBank/DDBJ databases">
        <title>Hyperibacter terrae gen. nov., sp. nov. and Hyperibacter viscosus sp. nov., two new members in the family Rhodospirillaceae isolated from the rhizosphere of Hypericum perforatum.</title>
        <authorList>
            <person name="Noviana Z."/>
        </authorList>
    </citation>
    <scope>NUCLEOTIDE SEQUENCE [LARGE SCALE GENOMIC DNA]</scope>
    <source>
        <strain evidence="12 13">R5959</strain>
    </source>
</reference>
<name>A0A5J6MX04_9PROT</name>
<keyword evidence="4" id="KW-0276">Fatty acid metabolism</keyword>
<feature type="transmembrane region" description="Helical" evidence="10">
    <location>
        <begin position="171"/>
        <end position="191"/>
    </location>
</feature>
<dbReference type="InterPro" id="IPR012171">
    <property type="entry name" value="Fatty_acid_desaturase"/>
</dbReference>
<proteinExistence type="inferred from homology"/>
<evidence type="ECO:0000256" key="10">
    <source>
        <dbReference type="SAM" id="Phobius"/>
    </source>
</evidence>
<evidence type="ECO:0000256" key="2">
    <source>
        <dbReference type="ARBA" id="ARBA00008749"/>
    </source>
</evidence>
<dbReference type="GO" id="GO:0016020">
    <property type="term" value="C:membrane"/>
    <property type="evidence" value="ECO:0007669"/>
    <property type="project" value="UniProtKB-SubCell"/>
</dbReference>
<dbReference type="OrthoDB" id="9792185at2"/>
<keyword evidence="13" id="KW-1185">Reference proteome</keyword>
<dbReference type="GO" id="GO:0006631">
    <property type="term" value="P:fatty acid metabolic process"/>
    <property type="evidence" value="ECO:0007669"/>
    <property type="project" value="UniProtKB-KW"/>
</dbReference>
<dbReference type="AlphaFoldDB" id="A0A5J6MX04"/>
<feature type="transmembrane region" description="Helical" evidence="10">
    <location>
        <begin position="54"/>
        <end position="76"/>
    </location>
</feature>
<keyword evidence="7" id="KW-0408">Iron</keyword>
<dbReference type="RefSeq" id="WP_151116647.1">
    <property type="nucleotide sequence ID" value="NZ_CP042582.1"/>
</dbReference>
<evidence type="ECO:0000256" key="3">
    <source>
        <dbReference type="ARBA" id="ARBA00022692"/>
    </source>
</evidence>
<evidence type="ECO:0000259" key="11">
    <source>
        <dbReference type="Pfam" id="PF00487"/>
    </source>
</evidence>
<evidence type="ECO:0000313" key="12">
    <source>
        <dbReference type="EMBL" id="QEX21821.1"/>
    </source>
</evidence>
<gene>
    <name evidence="12" type="ORF">FRZ61_17500</name>
</gene>
<dbReference type="InterPro" id="IPR005804">
    <property type="entry name" value="FA_desaturase_dom"/>
</dbReference>